<gene>
    <name evidence="2" type="ORF">ERS852540_01363</name>
</gene>
<proteinExistence type="predicted"/>
<organism evidence="2 3">
    <name type="scientific">[Eubacterium] siraeum</name>
    <dbReference type="NCBI Taxonomy" id="39492"/>
    <lineage>
        <taxon>Bacteria</taxon>
        <taxon>Bacillati</taxon>
        <taxon>Bacillota</taxon>
        <taxon>Clostridia</taxon>
        <taxon>Eubacteriales</taxon>
        <taxon>Oscillospiraceae</taxon>
        <taxon>Oscillospiraceae incertae sedis</taxon>
    </lineage>
</organism>
<evidence type="ECO:0000313" key="2">
    <source>
        <dbReference type="EMBL" id="CUQ86717.1"/>
    </source>
</evidence>
<feature type="signal peptide" evidence="1">
    <location>
        <begin position="1"/>
        <end position="22"/>
    </location>
</feature>
<dbReference type="PROSITE" id="PS51257">
    <property type="entry name" value="PROKAR_LIPOPROTEIN"/>
    <property type="match status" value="1"/>
</dbReference>
<protein>
    <recommendedName>
        <fullName evidence="4">Lipoprotein</fullName>
    </recommendedName>
</protein>
<keyword evidence="1" id="KW-0732">Signal</keyword>
<dbReference type="Proteomes" id="UP000095662">
    <property type="component" value="Unassembled WGS sequence"/>
</dbReference>
<sequence length="144" mass="15538">MKKVIKSVIALAMAAVMVMALAACSGSAKDKMKGDWIYETIAGDSVADYAAKLGVDESSFASVWTFTDDKVIIKSVAATEEHNVQYKSNGAEVMEVGSTDKIQMSVKLENDKLSFKLKGTDGKEYDYVMKKGTMEIGSSTAVKE</sequence>
<evidence type="ECO:0000313" key="3">
    <source>
        <dbReference type="Proteomes" id="UP000095662"/>
    </source>
</evidence>
<dbReference type="EMBL" id="CZBY01000009">
    <property type="protein sequence ID" value="CUQ86717.1"/>
    <property type="molecule type" value="Genomic_DNA"/>
</dbReference>
<feature type="chain" id="PRO_5008038879" description="Lipoprotein" evidence="1">
    <location>
        <begin position="23"/>
        <end position="144"/>
    </location>
</feature>
<evidence type="ECO:0008006" key="4">
    <source>
        <dbReference type="Google" id="ProtNLM"/>
    </source>
</evidence>
<dbReference type="AlphaFoldDB" id="A0A174ZLR8"/>
<name>A0A174ZLR8_9FIRM</name>
<reference evidence="2 3" key="1">
    <citation type="submission" date="2015-09" db="EMBL/GenBank/DDBJ databases">
        <authorList>
            <consortium name="Pathogen Informatics"/>
        </authorList>
    </citation>
    <scope>NUCLEOTIDE SEQUENCE [LARGE SCALE GENOMIC DNA]</scope>
    <source>
        <strain evidence="2 3">2789STDY5834928</strain>
    </source>
</reference>
<accession>A0A174ZLR8</accession>
<evidence type="ECO:0000256" key="1">
    <source>
        <dbReference type="SAM" id="SignalP"/>
    </source>
</evidence>